<dbReference type="AlphaFoldDB" id="A0A8H7YBY4"/>
<evidence type="ECO:0000313" key="3">
    <source>
        <dbReference type="EMBL" id="KAG5174838.1"/>
    </source>
</evidence>
<name>A0A8H7YBY4_PSICU</name>
<gene>
    <name evidence="3" type="ORF">JR316_001506</name>
</gene>
<sequence length="307" mass="34787">MPTVEATENTKVLVTGANGFVAMGIIQELLQQGFSVRGSVRSHEKGMQLKEIFSTYGDKLEYVIVDDILKARRSAFLAFEGAFDEAVLGVKAVQHTASPVPGYFPDEDPLEVAHMRPFNGPTVLDENDWGDEYVKIVEERGKEAAIMDKYSASKTLSERAAWDFYEQHKKGVEWDLVVISPSHPLNQNFKTADEVTRSVHYWYEYMFEEQPAEILKATTTYVDVRDIAAAHVEALKKEAAAGQFFLTHKPEYFAKGILKAPLPDLKAEVMFTINSRKAQDILGIKYRSFEETMLSMLAEFEKRCFFD</sequence>
<dbReference type="InterPro" id="IPR036291">
    <property type="entry name" value="NAD(P)-bd_dom_sf"/>
</dbReference>
<evidence type="ECO:0008006" key="4">
    <source>
        <dbReference type="Google" id="ProtNLM"/>
    </source>
</evidence>
<dbReference type="GO" id="GO:0016616">
    <property type="term" value="F:oxidoreductase activity, acting on the CH-OH group of donors, NAD or NADP as acceptor"/>
    <property type="evidence" value="ECO:0007669"/>
    <property type="project" value="TreeGrafter"/>
</dbReference>
<dbReference type="PANTHER" id="PTHR10366:SF564">
    <property type="entry name" value="STEROL-4-ALPHA-CARBOXYLATE 3-DEHYDROGENASE, DECARBOXYLATING"/>
    <property type="match status" value="1"/>
</dbReference>
<dbReference type="SUPFAM" id="SSF51735">
    <property type="entry name" value="NAD(P)-binding Rossmann-fold domains"/>
    <property type="match status" value="1"/>
</dbReference>
<comment type="similarity">
    <text evidence="2">Belongs to the NAD(P)-dependent epimerase/dehydratase family. Dihydroflavonol-4-reductase subfamily.</text>
</comment>
<comment type="caution">
    <text evidence="3">The sequence shown here is derived from an EMBL/GenBank/DDBJ whole genome shotgun (WGS) entry which is preliminary data.</text>
</comment>
<dbReference type="Gene3D" id="3.40.50.720">
    <property type="entry name" value="NAD(P)-binding Rossmann-like Domain"/>
    <property type="match status" value="2"/>
</dbReference>
<accession>A0A8H7YBY4</accession>
<evidence type="ECO:0000256" key="1">
    <source>
        <dbReference type="ARBA" id="ARBA00023002"/>
    </source>
</evidence>
<reference evidence="3" key="1">
    <citation type="submission" date="2021-02" db="EMBL/GenBank/DDBJ databases">
        <title>Psilocybe cubensis genome.</title>
        <authorList>
            <person name="Mckernan K.J."/>
            <person name="Crawford S."/>
            <person name="Trippe A."/>
            <person name="Kane L.T."/>
            <person name="Mclaughlin S."/>
        </authorList>
    </citation>
    <scope>NUCLEOTIDE SEQUENCE [LARGE SCALE GENOMIC DNA]</scope>
    <source>
        <strain evidence="3">MGC-MH-2018</strain>
    </source>
</reference>
<dbReference type="EMBL" id="JAFIQS010000001">
    <property type="protein sequence ID" value="KAG5174838.1"/>
    <property type="molecule type" value="Genomic_DNA"/>
</dbReference>
<proteinExistence type="inferred from homology"/>
<organism evidence="3">
    <name type="scientific">Psilocybe cubensis</name>
    <name type="common">Psychedelic mushroom</name>
    <name type="synonym">Stropharia cubensis</name>
    <dbReference type="NCBI Taxonomy" id="181762"/>
    <lineage>
        <taxon>Eukaryota</taxon>
        <taxon>Fungi</taxon>
        <taxon>Dikarya</taxon>
        <taxon>Basidiomycota</taxon>
        <taxon>Agaricomycotina</taxon>
        <taxon>Agaricomycetes</taxon>
        <taxon>Agaricomycetidae</taxon>
        <taxon>Agaricales</taxon>
        <taxon>Agaricineae</taxon>
        <taxon>Strophariaceae</taxon>
        <taxon>Psilocybe</taxon>
    </lineage>
</organism>
<keyword evidence="1" id="KW-0560">Oxidoreductase</keyword>
<protein>
    <recommendedName>
        <fullName evidence="4">NAD-dependent epimerase/dehydratase domain-containing protein</fullName>
    </recommendedName>
</protein>
<dbReference type="InterPro" id="IPR050425">
    <property type="entry name" value="NAD(P)_dehydrat-like"/>
</dbReference>
<dbReference type="PANTHER" id="PTHR10366">
    <property type="entry name" value="NAD DEPENDENT EPIMERASE/DEHYDRATASE"/>
    <property type="match status" value="1"/>
</dbReference>
<evidence type="ECO:0000256" key="2">
    <source>
        <dbReference type="ARBA" id="ARBA00023445"/>
    </source>
</evidence>